<reference evidence="1 2" key="1">
    <citation type="submission" date="2018-11" db="EMBL/GenBank/DDBJ databases">
        <authorList>
            <consortium name="Pathogen Informatics"/>
        </authorList>
    </citation>
    <scope>NUCLEOTIDE SEQUENCE [LARGE SCALE GENOMIC DNA]</scope>
</reference>
<sequence length="72" mass="8195">MLKRRNTPTTRNGDCFMLCTHDAKTVSNADLHALLEAAVRIDYHVSCREQSPGQEAAALIIRGENVTERWRR</sequence>
<dbReference type="EMBL" id="UYYB01095920">
    <property type="protein sequence ID" value="VDM75838.1"/>
    <property type="molecule type" value="Genomic_DNA"/>
</dbReference>
<protein>
    <submittedName>
        <fullName evidence="1">Uncharacterized protein</fullName>
    </submittedName>
</protein>
<name>A0A3P7L9P9_STRVU</name>
<proteinExistence type="predicted"/>
<keyword evidence="2" id="KW-1185">Reference proteome</keyword>
<evidence type="ECO:0000313" key="2">
    <source>
        <dbReference type="Proteomes" id="UP000270094"/>
    </source>
</evidence>
<dbReference type="OrthoDB" id="5813559at2759"/>
<organism evidence="1 2">
    <name type="scientific">Strongylus vulgaris</name>
    <name type="common">Blood worm</name>
    <dbReference type="NCBI Taxonomy" id="40348"/>
    <lineage>
        <taxon>Eukaryota</taxon>
        <taxon>Metazoa</taxon>
        <taxon>Ecdysozoa</taxon>
        <taxon>Nematoda</taxon>
        <taxon>Chromadorea</taxon>
        <taxon>Rhabditida</taxon>
        <taxon>Rhabditina</taxon>
        <taxon>Rhabditomorpha</taxon>
        <taxon>Strongyloidea</taxon>
        <taxon>Strongylidae</taxon>
        <taxon>Strongylus</taxon>
    </lineage>
</organism>
<gene>
    <name evidence="1" type="ORF">SVUK_LOCUS10836</name>
</gene>
<accession>A0A3P7L9P9</accession>
<evidence type="ECO:0000313" key="1">
    <source>
        <dbReference type="EMBL" id="VDM75838.1"/>
    </source>
</evidence>
<dbReference type="AlphaFoldDB" id="A0A3P7L9P9"/>
<dbReference type="Proteomes" id="UP000270094">
    <property type="component" value="Unassembled WGS sequence"/>
</dbReference>